<dbReference type="AlphaFoldDB" id="A0A437A599"/>
<dbReference type="EMBL" id="SAEB01000006">
    <property type="protein sequence ID" value="RVD86273.1"/>
    <property type="molecule type" value="Genomic_DNA"/>
</dbReference>
<sequence length="118" mass="13045">MQDLLEAPEENLGAVPISNPKAQAQPQAQIQPQVQVQPQEAQAQPQGVQVQPEVQIQDEPDQTQMLIELDPNQSGISAANTEAMDVSDISSRRCRPGGKSWARMNRKPKSSQMQMEKE</sequence>
<keyword evidence="3" id="KW-1185">Reference proteome</keyword>
<dbReference type="Proteomes" id="UP000283090">
    <property type="component" value="Unassembled WGS sequence"/>
</dbReference>
<comment type="caution">
    <text evidence="2">The sequence shown here is derived from an EMBL/GenBank/DDBJ whole genome shotgun (WGS) entry which is preliminary data.</text>
</comment>
<dbReference type="RefSeq" id="XP_067491817.1">
    <property type="nucleotide sequence ID" value="XM_067633671.1"/>
</dbReference>
<evidence type="ECO:0000313" key="3">
    <source>
        <dbReference type="Proteomes" id="UP000283090"/>
    </source>
</evidence>
<dbReference type="OrthoDB" id="5335242at2759"/>
<accession>A0A437A599</accession>
<protein>
    <submittedName>
        <fullName evidence="2">Uncharacterized protein</fullName>
    </submittedName>
</protein>
<feature type="compositionally biased region" description="Low complexity" evidence="1">
    <location>
        <begin position="22"/>
        <end position="52"/>
    </location>
</feature>
<organism evidence="2 3">
    <name type="scientific">Arthrobotrys flagrans</name>
    <name type="common">Nematode-trapping fungus</name>
    <name type="synonym">Trichothecium flagrans</name>
    <dbReference type="NCBI Taxonomy" id="97331"/>
    <lineage>
        <taxon>Eukaryota</taxon>
        <taxon>Fungi</taxon>
        <taxon>Dikarya</taxon>
        <taxon>Ascomycota</taxon>
        <taxon>Pezizomycotina</taxon>
        <taxon>Orbiliomycetes</taxon>
        <taxon>Orbiliales</taxon>
        <taxon>Orbiliaceae</taxon>
        <taxon>Arthrobotrys</taxon>
    </lineage>
</organism>
<gene>
    <name evidence="2" type="ORF">DFL_004558</name>
</gene>
<evidence type="ECO:0000313" key="2">
    <source>
        <dbReference type="EMBL" id="RVD86273.1"/>
    </source>
</evidence>
<name>A0A437A599_ARTFL</name>
<dbReference type="VEuPathDB" id="FungiDB:DFL_004558"/>
<dbReference type="GeneID" id="93586869"/>
<feature type="region of interest" description="Disordered" evidence="1">
    <location>
        <begin position="1"/>
        <end position="52"/>
    </location>
</feature>
<evidence type="ECO:0000256" key="1">
    <source>
        <dbReference type="SAM" id="MobiDB-lite"/>
    </source>
</evidence>
<feature type="region of interest" description="Disordered" evidence="1">
    <location>
        <begin position="72"/>
        <end position="118"/>
    </location>
</feature>
<proteinExistence type="predicted"/>
<reference evidence="2 3" key="1">
    <citation type="submission" date="2019-01" db="EMBL/GenBank/DDBJ databases">
        <title>Intercellular communication is required for trap formation in the nematode-trapping fungus Duddingtonia flagrans.</title>
        <authorList>
            <person name="Youssar L."/>
            <person name="Wernet V."/>
            <person name="Hensel N."/>
            <person name="Hildebrandt H.-G."/>
            <person name="Fischer R."/>
        </authorList>
    </citation>
    <scope>NUCLEOTIDE SEQUENCE [LARGE SCALE GENOMIC DNA]</scope>
    <source>
        <strain evidence="2 3">CBS H-5679</strain>
    </source>
</reference>